<evidence type="ECO:0000256" key="1">
    <source>
        <dbReference type="ARBA" id="ARBA00004123"/>
    </source>
</evidence>
<evidence type="ECO:0000256" key="9">
    <source>
        <dbReference type="SAM" id="MobiDB-lite"/>
    </source>
</evidence>
<feature type="compositionally biased region" description="Gly residues" evidence="9">
    <location>
        <begin position="268"/>
        <end position="280"/>
    </location>
</feature>
<evidence type="ECO:0000313" key="10">
    <source>
        <dbReference type="EMBL" id="KAJ7717961.1"/>
    </source>
</evidence>
<keyword evidence="4" id="KW-0963">Cytoplasm</keyword>
<keyword evidence="6" id="KW-0805">Transcription regulation</keyword>
<dbReference type="Proteomes" id="UP001215598">
    <property type="component" value="Unassembled WGS sequence"/>
</dbReference>
<comment type="subcellular location">
    <subcellularLocation>
        <location evidence="2">Cytoplasm</location>
    </subcellularLocation>
    <subcellularLocation>
        <location evidence="1">Nucleus</location>
    </subcellularLocation>
</comment>
<evidence type="ECO:0000256" key="8">
    <source>
        <dbReference type="ARBA" id="ARBA00023242"/>
    </source>
</evidence>
<sequence length="302" mass="31696">MDLHPRLPPFVTRETLDTDLVSGGKLREKAKANHLLRQLQTRLQYARLKVDHGWQKQRLNEVENLYFRAQRHPDAAGSVKPPNAAPEYTPLLSTPLDPQLLPQDDITSSLSFKLPSDATGMEGSQLSGSESMALAQYTHAYTNSASASGSGWQVEASTTSYTSHPPADPLSQWIQLPPSTSTAPPLPTAPLDPPPAAPQNPATAASYDAFWTSHSGPAGGLSAESTAAQIQLFLTTSAAPPAAFLNAPTFASAAPTSVSGHVQTTPRTGGGGAKGKGRVNGGAVTKQRSPRRSPVRVVGAGA</sequence>
<evidence type="ECO:0000256" key="6">
    <source>
        <dbReference type="ARBA" id="ARBA00023015"/>
    </source>
</evidence>
<evidence type="ECO:0000256" key="3">
    <source>
        <dbReference type="ARBA" id="ARBA00006922"/>
    </source>
</evidence>
<dbReference type="AlphaFoldDB" id="A0AAD7MHN7"/>
<feature type="region of interest" description="Disordered" evidence="9">
    <location>
        <begin position="254"/>
        <end position="302"/>
    </location>
</feature>
<feature type="region of interest" description="Disordered" evidence="9">
    <location>
        <begin position="157"/>
        <end position="202"/>
    </location>
</feature>
<evidence type="ECO:0000256" key="4">
    <source>
        <dbReference type="ARBA" id="ARBA00022490"/>
    </source>
</evidence>
<dbReference type="EMBL" id="JARKIB010000270">
    <property type="protein sequence ID" value="KAJ7717961.1"/>
    <property type="molecule type" value="Genomic_DNA"/>
</dbReference>
<gene>
    <name evidence="10" type="ORF">B0H16DRAFT_1897757</name>
</gene>
<evidence type="ECO:0000256" key="5">
    <source>
        <dbReference type="ARBA" id="ARBA00022491"/>
    </source>
</evidence>
<proteinExistence type="inferred from homology"/>
<accession>A0AAD7MHN7</accession>
<feature type="compositionally biased region" description="Pro residues" evidence="9">
    <location>
        <begin position="184"/>
        <end position="198"/>
    </location>
</feature>
<comment type="caution">
    <text evidence="10">The sequence shown here is derived from an EMBL/GenBank/DDBJ whole genome shotgun (WGS) entry which is preliminary data.</text>
</comment>
<organism evidence="10 11">
    <name type="scientific">Mycena metata</name>
    <dbReference type="NCBI Taxonomy" id="1033252"/>
    <lineage>
        <taxon>Eukaryota</taxon>
        <taxon>Fungi</taxon>
        <taxon>Dikarya</taxon>
        <taxon>Basidiomycota</taxon>
        <taxon>Agaricomycotina</taxon>
        <taxon>Agaricomycetes</taxon>
        <taxon>Agaricomycetidae</taxon>
        <taxon>Agaricales</taxon>
        <taxon>Marasmiineae</taxon>
        <taxon>Mycenaceae</taxon>
        <taxon>Mycena</taxon>
    </lineage>
</organism>
<dbReference type="GO" id="GO:0005634">
    <property type="term" value="C:nucleus"/>
    <property type="evidence" value="ECO:0007669"/>
    <property type="project" value="UniProtKB-SubCell"/>
</dbReference>
<evidence type="ECO:0000313" key="11">
    <source>
        <dbReference type="Proteomes" id="UP001215598"/>
    </source>
</evidence>
<keyword evidence="11" id="KW-1185">Reference proteome</keyword>
<dbReference type="GO" id="GO:0005737">
    <property type="term" value="C:cytoplasm"/>
    <property type="evidence" value="ECO:0007669"/>
    <property type="project" value="UniProtKB-SubCell"/>
</dbReference>
<reference evidence="10" key="1">
    <citation type="submission" date="2023-03" db="EMBL/GenBank/DDBJ databases">
        <title>Massive genome expansion in bonnet fungi (Mycena s.s.) driven by repeated elements and novel gene families across ecological guilds.</title>
        <authorList>
            <consortium name="Lawrence Berkeley National Laboratory"/>
            <person name="Harder C.B."/>
            <person name="Miyauchi S."/>
            <person name="Viragh M."/>
            <person name="Kuo A."/>
            <person name="Thoen E."/>
            <person name="Andreopoulos B."/>
            <person name="Lu D."/>
            <person name="Skrede I."/>
            <person name="Drula E."/>
            <person name="Henrissat B."/>
            <person name="Morin E."/>
            <person name="Kohler A."/>
            <person name="Barry K."/>
            <person name="LaButti K."/>
            <person name="Morin E."/>
            <person name="Salamov A."/>
            <person name="Lipzen A."/>
            <person name="Mereny Z."/>
            <person name="Hegedus B."/>
            <person name="Baldrian P."/>
            <person name="Stursova M."/>
            <person name="Weitz H."/>
            <person name="Taylor A."/>
            <person name="Grigoriev I.V."/>
            <person name="Nagy L.G."/>
            <person name="Martin F."/>
            <person name="Kauserud H."/>
        </authorList>
    </citation>
    <scope>NUCLEOTIDE SEQUENCE</scope>
    <source>
        <strain evidence="10">CBHHK182m</strain>
    </source>
</reference>
<protein>
    <submittedName>
        <fullName evidence="10">Uncharacterized protein</fullName>
    </submittedName>
</protein>
<evidence type="ECO:0000256" key="7">
    <source>
        <dbReference type="ARBA" id="ARBA00023163"/>
    </source>
</evidence>
<keyword evidence="7" id="KW-0804">Transcription</keyword>
<dbReference type="Pfam" id="PF08528">
    <property type="entry name" value="Whi5"/>
    <property type="match status" value="1"/>
</dbReference>
<feature type="compositionally biased region" description="Polar residues" evidence="9">
    <location>
        <begin position="254"/>
        <end position="267"/>
    </location>
</feature>
<name>A0AAD7MHN7_9AGAR</name>
<keyword evidence="5" id="KW-0678">Repressor</keyword>
<feature type="region of interest" description="Disordered" evidence="9">
    <location>
        <begin position="74"/>
        <end position="103"/>
    </location>
</feature>
<comment type="similarity">
    <text evidence="3">Belongs to the WHI5/NRM1 family.</text>
</comment>
<evidence type="ECO:0000256" key="2">
    <source>
        <dbReference type="ARBA" id="ARBA00004496"/>
    </source>
</evidence>
<keyword evidence="8" id="KW-0539">Nucleus</keyword>
<dbReference type="InterPro" id="IPR013734">
    <property type="entry name" value="TF_Nrm1/Whi5"/>
</dbReference>